<evidence type="ECO:0000313" key="1">
    <source>
        <dbReference type="EMBL" id="SUZ54923.1"/>
    </source>
</evidence>
<protein>
    <submittedName>
        <fullName evidence="1">Uncharacterized protein</fullName>
    </submittedName>
</protein>
<sequence>MNSFLTQQYWNLVFVTNDEYINIYFITDDEPVKSSESVSLLTKREFNCMLSTNTLRNITAT</sequence>
<organism evidence="1">
    <name type="scientific">marine metagenome</name>
    <dbReference type="NCBI Taxonomy" id="408172"/>
    <lineage>
        <taxon>unclassified sequences</taxon>
        <taxon>metagenomes</taxon>
        <taxon>ecological metagenomes</taxon>
    </lineage>
</organism>
<reference evidence="1" key="1">
    <citation type="submission" date="2018-05" db="EMBL/GenBank/DDBJ databases">
        <authorList>
            <person name="Lanie J.A."/>
            <person name="Ng W.-L."/>
            <person name="Kazmierczak K.M."/>
            <person name="Andrzejewski T.M."/>
            <person name="Davidsen T.M."/>
            <person name="Wayne K.J."/>
            <person name="Tettelin H."/>
            <person name="Glass J.I."/>
            <person name="Rusch D."/>
            <person name="Podicherti R."/>
            <person name="Tsui H.-C.T."/>
            <person name="Winkler M.E."/>
        </authorList>
    </citation>
    <scope>NUCLEOTIDE SEQUENCE</scope>
</reference>
<proteinExistence type="predicted"/>
<gene>
    <name evidence="1" type="ORF">METZ01_LOCUS7777</name>
</gene>
<dbReference type="EMBL" id="UINC01000417">
    <property type="protein sequence ID" value="SUZ54923.1"/>
    <property type="molecule type" value="Genomic_DNA"/>
</dbReference>
<dbReference type="AlphaFoldDB" id="A0A381NN10"/>
<name>A0A381NN10_9ZZZZ</name>
<accession>A0A381NN10</accession>